<dbReference type="EMBL" id="CP134185">
    <property type="protein sequence ID" value="WPA98412.1"/>
    <property type="molecule type" value="Genomic_DNA"/>
</dbReference>
<proteinExistence type="predicted"/>
<dbReference type="GO" id="GO:0000981">
    <property type="term" value="F:DNA-binding transcription factor activity, RNA polymerase II-specific"/>
    <property type="evidence" value="ECO:0007669"/>
    <property type="project" value="TreeGrafter"/>
</dbReference>
<dbReference type="Gene3D" id="1.10.10.60">
    <property type="entry name" value="Homeodomain-like"/>
    <property type="match status" value="1"/>
</dbReference>
<reference evidence="4 6" key="1">
    <citation type="submission" date="2015-10" db="EMBL/GenBank/DDBJ databases">
        <title>The cercosporin biosynthetic gene cluster was horizontally transferred to several fungal lineages and shown to be expanded in Cercospora beticola based on microsynteny with recipient genomes.</title>
        <authorList>
            <person name="De Jonge R."/>
            <person name="Ebert M.K."/>
            <person name="Suttle J.C."/>
            <person name="Jurick Ii W.M."/>
            <person name="Secor G.A."/>
            <person name="Thomma B.P."/>
            <person name="Van De Peer Y."/>
            <person name="Bolton M.D."/>
        </authorList>
    </citation>
    <scope>NUCLEOTIDE SEQUENCE [LARGE SCALE GENOMIC DNA]</scope>
    <source>
        <strain evidence="4 6">09-40</strain>
    </source>
</reference>
<evidence type="ECO:0000313" key="7">
    <source>
        <dbReference type="Proteomes" id="UP001302367"/>
    </source>
</evidence>
<keyword evidence="2" id="KW-0238">DNA-binding</keyword>
<evidence type="ECO:0000256" key="2">
    <source>
        <dbReference type="ARBA" id="ARBA00023125"/>
    </source>
</evidence>
<comment type="subcellular location">
    <subcellularLocation>
        <location evidence="1">Nucleus</location>
    </subcellularLocation>
</comment>
<evidence type="ECO:0000313" key="6">
    <source>
        <dbReference type="Proteomes" id="UP000230605"/>
    </source>
</evidence>
<dbReference type="PANTHER" id="PTHR46380">
    <property type="entry name" value="CYCLIN-D-BINDING MYB-LIKE TRANSCRIPTION FACTOR 1"/>
    <property type="match status" value="1"/>
</dbReference>
<dbReference type="EMBL" id="LKMD01000102">
    <property type="protein sequence ID" value="PIA97291.1"/>
    <property type="molecule type" value="Genomic_DNA"/>
</dbReference>
<dbReference type="AlphaFoldDB" id="A0A2G5HXR3"/>
<evidence type="ECO:0000256" key="1">
    <source>
        <dbReference type="ARBA" id="ARBA00004123"/>
    </source>
</evidence>
<gene>
    <name evidence="4" type="ORF">CB0940_05822</name>
    <name evidence="5" type="ORF">RHO25_003024</name>
</gene>
<dbReference type="OrthoDB" id="5427780at2759"/>
<evidence type="ECO:0000313" key="4">
    <source>
        <dbReference type="EMBL" id="PIA97291.1"/>
    </source>
</evidence>
<dbReference type="GO" id="GO:0000978">
    <property type="term" value="F:RNA polymerase II cis-regulatory region sequence-specific DNA binding"/>
    <property type="evidence" value="ECO:0007669"/>
    <property type="project" value="TreeGrafter"/>
</dbReference>
<evidence type="ECO:0000256" key="3">
    <source>
        <dbReference type="ARBA" id="ARBA00023242"/>
    </source>
</evidence>
<dbReference type="GO" id="GO:0005634">
    <property type="term" value="C:nucleus"/>
    <property type="evidence" value="ECO:0007669"/>
    <property type="project" value="UniProtKB-SubCell"/>
</dbReference>
<dbReference type="Proteomes" id="UP001302367">
    <property type="component" value="Chromosome 2"/>
</dbReference>
<protein>
    <submittedName>
        <fullName evidence="4">Uncharacterized protein</fullName>
    </submittedName>
</protein>
<dbReference type="Proteomes" id="UP000230605">
    <property type="component" value="Chromosome 2"/>
</dbReference>
<organism evidence="4 6">
    <name type="scientific">Cercospora beticola</name>
    <name type="common">Sugarbeet leaf spot fungus</name>
    <dbReference type="NCBI Taxonomy" id="122368"/>
    <lineage>
        <taxon>Eukaryota</taxon>
        <taxon>Fungi</taxon>
        <taxon>Dikarya</taxon>
        <taxon>Ascomycota</taxon>
        <taxon>Pezizomycotina</taxon>
        <taxon>Dothideomycetes</taxon>
        <taxon>Dothideomycetidae</taxon>
        <taxon>Mycosphaerellales</taxon>
        <taxon>Mycosphaerellaceae</taxon>
        <taxon>Cercospora</taxon>
    </lineage>
</organism>
<keyword evidence="7" id="KW-1185">Reference proteome</keyword>
<name>A0A2G5HXR3_CERBT</name>
<accession>A0A2G5HXR3</accession>
<dbReference type="PANTHER" id="PTHR46380:SF2">
    <property type="entry name" value="CYCLIN-D-BINDING MYB-LIKE TRANSCRIPTION FACTOR 1"/>
    <property type="match status" value="1"/>
</dbReference>
<dbReference type="InterPro" id="IPR051651">
    <property type="entry name" value="DMTF1_DNA-bind_reg"/>
</dbReference>
<sequence length="371" mass="42378">MLQLLCVRRPRVLLLECAWTRCLQIRGQGGTPPPKHLRFWAEHEDGIVLQRRKEGADFSSIATVLDRTADSVRARYGRFLDSKPPRINSEQALTQHQDEVIIQRMCEGVATRLIAKELHRSVSQVRNRCSVLQFRPDVPEAAFARYSRPRSKLGALDRPEAEALIERRYGEGKTLKAIASELQCNATTVWRWFSSMGLSRKQRTGFEGKGLSDPEIQTILRRRSEGWTYPAIASELGRTMGSVRYCLRRQRILEFTRKPRRAFTPDEDQELLKLHRGGNTHSETGKLLGRAPSVVGRRLKQLENPRLSDPPRWTTEEVEDLVTQYDRGVPIRVIAAALERDCELVKAKLQLTLVRRGRTDWSPVNPARGAS</sequence>
<evidence type="ECO:0000313" key="5">
    <source>
        <dbReference type="EMBL" id="WPA98412.1"/>
    </source>
</evidence>
<reference evidence="5 7" key="2">
    <citation type="submission" date="2023-09" db="EMBL/GenBank/DDBJ databases">
        <title>Complete-Gapless Cercospora beticola genome.</title>
        <authorList>
            <person name="Wyatt N.A."/>
            <person name="Spanner R.E."/>
            <person name="Bolton M.D."/>
        </authorList>
    </citation>
    <scope>NUCLEOTIDE SEQUENCE [LARGE SCALE GENOMIC DNA]</scope>
    <source>
        <strain evidence="5">Cb09-40</strain>
    </source>
</reference>
<keyword evidence="3" id="KW-0539">Nucleus</keyword>